<dbReference type="GO" id="GO:0009306">
    <property type="term" value="P:protein secretion"/>
    <property type="evidence" value="ECO:0007669"/>
    <property type="project" value="UniProtKB-UniRule"/>
</dbReference>
<dbReference type="GO" id="GO:0044781">
    <property type="term" value="P:bacterial-type flagellum organization"/>
    <property type="evidence" value="ECO:0007669"/>
    <property type="project" value="UniProtKB-UniRule"/>
</dbReference>
<keyword evidence="7 13" id="KW-1005">Bacterial flagellum biogenesis</keyword>
<dbReference type="NCBIfam" id="TIGR01103">
    <property type="entry name" value="fliP"/>
    <property type="match status" value="1"/>
</dbReference>
<feature type="transmembrane region" description="Helical" evidence="13">
    <location>
        <begin position="287"/>
        <end position="308"/>
    </location>
</feature>
<dbReference type="Pfam" id="PF00813">
    <property type="entry name" value="FliP"/>
    <property type="match status" value="1"/>
</dbReference>
<organism evidence="14 15">
    <name type="scientific">Vibrio cyclitrophicus ZF270</name>
    <dbReference type="NCBI Taxonomy" id="1136176"/>
    <lineage>
        <taxon>Bacteria</taxon>
        <taxon>Pseudomonadati</taxon>
        <taxon>Pseudomonadota</taxon>
        <taxon>Gammaproteobacteria</taxon>
        <taxon>Vibrionales</taxon>
        <taxon>Vibrionaceae</taxon>
        <taxon>Vibrio</taxon>
    </lineage>
</organism>
<keyword evidence="14" id="KW-0282">Flagellum</keyword>
<dbReference type="PANTHER" id="PTHR30587">
    <property type="entry name" value="FLAGELLAR BIOSYNTHETIC PROTEIN FLIP"/>
    <property type="match status" value="1"/>
</dbReference>
<evidence type="ECO:0000256" key="1">
    <source>
        <dbReference type="ARBA" id="ARBA00003663"/>
    </source>
</evidence>
<keyword evidence="14" id="KW-0969">Cilium</keyword>
<protein>
    <recommendedName>
        <fullName evidence="3 13">Flagellar biosynthetic protein FliP</fullName>
    </recommendedName>
</protein>
<keyword evidence="4 13" id="KW-0813">Transport</keyword>
<feature type="transmembrane region" description="Helical" evidence="13">
    <location>
        <begin position="12"/>
        <end position="37"/>
    </location>
</feature>
<evidence type="ECO:0000256" key="9">
    <source>
        <dbReference type="ARBA" id="ARBA00022989"/>
    </source>
</evidence>
<dbReference type="InterPro" id="IPR005838">
    <property type="entry name" value="T3SS_IM_P"/>
</dbReference>
<dbReference type="GO" id="GO:0005886">
    <property type="term" value="C:plasma membrane"/>
    <property type="evidence" value="ECO:0007669"/>
    <property type="project" value="UniProtKB-SubCell"/>
</dbReference>
<keyword evidence="6 13" id="KW-0812">Transmembrane</keyword>
<proteinExistence type="inferred from homology"/>
<evidence type="ECO:0000256" key="6">
    <source>
        <dbReference type="ARBA" id="ARBA00022692"/>
    </source>
</evidence>
<evidence type="ECO:0000256" key="8">
    <source>
        <dbReference type="ARBA" id="ARBA00022927"/>
    </source>
</evidence>
<keyword evidence="15" id="KW-1185">Reference proteome</keyword>
<dbReference type="PRINTS" id="PR00951">
    <property type="entry name" value="FLGBIOSNFLIP"/>
</dbReference>
<keyword evidence="8 13" id="KW-0653">Protein transport</keyword>
<name>A0AAN0LK30_9VIBR</name>
<evidence type="ECO:0000256" key="12">
    <source>
        <dbReference type="ARBA" id="ARBA00023225"/>
    </source>
</evidence>
<evidence type="ECO:0000313" key="15">
    <source>
        <dbReference type="Proteomes" id="UP001441914"/>
    </source>
</evidence>
<feature type="transmembrane region" description="Helical" evidence="13">
    <location>
        <begin position="109"/>
        <end position="139"/>
    </location>
</feature>
<dbReference type="NCBIfam" id="NF009438">
    <property type="entry name" value="PRK12797.1"/>
    <property type="match status" value="1"/>
</dbReference>
<comment type="similarity">
    <text evidence="2 13">Belongs to the FliP/MopC/SpaP family.</text>
</comment>
<keyword evidence="5 13" id="KW-1003">Cell membrane</keyword>
<comment type="subcellular location">
    <subcellularLocation>
        <location evidence="13">Cell membrane</location>
        <topology evidence="13">Multi-pass membrane protein</topology>
    </subcellularLocation>
    <subcellularLocation>
        <location evidence="13">Bacterial flagellum basal body</location>
    </subcellularLocation>
</comment>
<evidence type="ECO:0000256" key="5">
    <source>
        <dbReference type="ARBA" id="ARBA00022475"/>
    </source>
</evidence>
<dbReference type="Proteomes" id="UP001441914">
    <property type="component" value="Chromosome 1"/>
</dbReference>
<dbReference type="AlphaFoldDB" id="A0AAN0LK30"/>
<evidence type="ECO:0000256" key="2">
    <source>
        <dbReference type="ARBA" id="ARBA00006257"/>
    </source>
</evidence>
<evidence type="ECO:0000256" key="11">
    <source>
        <dbReference type="ARBA" id="ARBA00023143"/>
    </source>
</evidence>
<dbReference type="EMBL" id="CP135176">
    <property type="protein sequence ID" value="WZS85000.1"/>
    <property type="molecule type" value="Genomic_DNA"/>
</dbReference>
<dbReference type="GO" id="GO:0009425">
    <property type="term" value="C:bacterial-type flagellum basal body"/>
    <property type="evidence" value="ECO:0007669"/>
    <property type="project" value="UniProtKB-SubCell"/>
</dbReference>
<feature type="transmembrane region" description="Helical" evidence="13">
    <location>
        <begin position="151"/>
        <end position="170"/>
    </location>
</feature>
<evidence type="ECO:0000256" key="3">
    <source>
        <dbReference type="ARBA" id="ARBA00021714"/>
    </source>
</evidence>
<dbReference type="InterPro" id="IPR005837">
    <property type="entry name" value="FliP"/>
</dbReference>
<evidence type="ECO:0000256" key="4">
    <source>
        <dbReference type="ARBA" id="ARBA00022448"/>
    </source>
</evidence>
<evidence type="ECO:0000256" key="13">
    <source>
        <dbReference type="RuleBase" id="RU362069"/>
    </source>
</evidence>
<dbReference type="PROSITE" id="PS01061">
    <property type="entry name" value="FLIP_2"/>
    <property type="match status" value="1"/>
</dbReference>
<evidence type="ECO:0000256" key="7">
    <source>
        <dbReference type="ARBA" id="ARBA00022795"/>
    </source>
</evidence>
<gene>
    <name evidence="13 14" type="primary">fliP</name>
    <name evidence="14" type="ORF">QYQ95_10935</name>
</gene>
<keyword evidence="14" id="KW-0966">Cell projection</keyword>
<dbReference type="PRINTS" id="PR01302">
    <property type="entry name" value="TYPE3IMPPROT"/>
</dbReference>
<dbReference type="RefSeq" id="WP_016800960.1">
    <property type="nucleotide sequence ID" value="NZ_AIDR02000018.1"/>
</dbReference>
<reference evidence="14 15" key="1">
    <citation type="journal article" date="2024" name="Elife">
        <title>Polysaccharide breakdown products drive degradation-dispersal cycles of foraging bacteria through changes in metabolism and motility.</title>
        <authorList>
            <person name="Stubbusch A.K."/>
            <person name="Keegstra J.M."/>
            <person name="Schwartzman J."/>
            <person name="Pontrelli S."/>
            <person name="Clerc E.E."/>
            <person name="Stocker R."/>
            <person name="Magnabosco C."/>
            <person name="Schubert O.T."/>
            <person name="Ackermann M."/>
            <person name="D'Souza G.G."/>
        </authorList>
    </citation>
    <scope>NUCLEOTIDE SEQUENCE [LARGE SCALE GENOMIC DNA]</scope>
    <source>
        <strain evidence="14 15">ZF270</strain>
    </source>
</reference>
<dbReference type="PROSITE" id="PS01060">
    <property type="entry name" value="FLIP_1"/>
    <property type="match status" value="1"/>
</dbReference>
<keyword evidence="11" id="KW-0975">Bacterial flagellum</keyword>
<feature type="transmembrane region" description="Helical" evidence="13">
    <location>
        <begin position="251"/>
        <end position="275"/>
    </location>
</feature>
<evidence type="ECO:0000256" key="10">
    <source>
        <dbReference type="ARBA" id="ARBA00023136"/>
    </source>
</evidence>
<dbReference type="PANTHER" id="PTHR30587:SF0">
    <property type="entry name" value="FLAGELLAR BIOSYNTHETIC PROTEIN FLIP"/>
    <property type="match status" value="1"/>
</dbReference>
<keyword evidence="12 13" id="KW-1006">Bacterial flagellum protein export</keyword>
<sequence length="309" mass="33368">MQTNNGLLNSSYFYPAGAFGSVKVLLVQIILFCSLVFSVSVFAQAEDGAVIPANTAGSESVTISTMEQDQATSQTMTTGSLTGNGGGIPAFTMTTNANGGEDYSVNLQILALMTMLGFLPAMVILMTSFTRIVVVMSILRQAMGLQQTPSNQVIIGIAIFLTFFIMSPVINQVNEQAVQPYLNEQVSARQAFDIAQEPIKSFMLKQTRIKDLETFVEISGAEVTNPEDVSMAVLIPAFITSELKTAFQIGFMLFLPFLIIDLVVASVLMAMGMMMLSPMIVSLPFKLMLFVLVDGWNLILSTLAGSFAL</sequence>
<keyword evidence="9 13" id="KW-1133">Transmembrane helix</keyword>
<evidence type="ECO:0000313" key="14">
    <source>
        <dbReference type="EMBL" id="WZS85000.1"/>
    </source>
</evidence>
<keyword evidence="10 13" id="KW-0472">Membrane</keyword>
<comment type="function">
    <text evidence="1 13">Plays a role in the flagellum-specific transport system.</text>
</comment>
<accession>A0AAN0LK30</accession>